<protein>
    <submittedName>
        <fullName evidence="2">Uncharacterized protein</fullName>
    </submittedName>
</protein>
<organism evidence="2 3">
    <name type="scientific">Sphingosinicella microcystinivorans</name>
    <dbReference type="NCBI Taxonomy" id="335406"/>
    <lineage>
        <taxon>Bacteria</taxon>
        <taxon>Pseudomonadati</taxon>
        <taxon>Pseudomonadota</taxon>
        <taxon>Alphaproteobacteria</taxon>
        <taxon>Sphingomonadales</taxon>
        <taxon>Sphingosinicellaceae</taxon>
        <taxon>Sphingosinicella</taxon>
    </lineage>
</organism>
<gene>
    <name evidence="2" type="ORF">DFR51_0300</name>
</gene>
<evidence type="ECO:0000256" key="1">
    <source>
        <dbReference type="SAM" id="SignalP"/>
    </source>
</evidence>
<feature type="signal peptide" evidence="1">
    <location>
        <begin position="1"/>
        <end position="20"/>
    </location>
</feature>
<feature type="chain" id="PRO_5045816767" evidence="1">
    <location>
        <begin position="21"/>
        <end position="202"/>
    </location>
</feature>
<evidence type="ECO:0000313" key="3">
    <source>
        <dbReference type="Proteomes" id="UP000276029"/>
    </source>
</evidence>
<dbReference type="Proteomes" id="UP000276029">
    <property type="component" value="Unassembled WGS sequence"/>
</dbReference>
<dbReference type="RefSeq" id="WP_121047275.1">
    <property type="nucleotide sequence ID" value="NZ_RBWX01000007.1"/>
</dbReference>
<accession>A0ABX9T0A8</accession>
<reference evidence="2 3" key="1">
    <citation type="submission" date="2018-10" db="EMBL/GenBank/DDBJ databases">
        <title>Genomic Encyclopedia of Type Strains, Phase IV (KMG-IV): sequencing the most valuable type-strain genomes for metagenomic binning, comparative biology and taxonomic classification.</title>
        <authorList>
            <person name="Goeker M."/>
        </authorList>
    </citation>
    <scope>NUCLEOTIDE SEQUENCE [LARGE SCALE GENOMIC DNA]</scope>
    <source>
        <strain evidence="2 3">DSM 19791</strain>
    </source>
</reference>
<sequence length="202" mass="22053">MKMHRILTLLLLSIPTPASADWTLPLSPGIRKAPEHSIFGAAGPRVLPSDHPLFRNVSVEAVKNMPDKIGRFLVPIVKREEFEDALRNGLKSSAMLVPEGNPARFTLKVSWNELHAPQKISFSSSARARISYELVRSDTGQSLFLREIVTESKSSGGDGAARLARTARFAIMVNIASMIACLDKAAYGQAPTDCALTPLVRF</sequence>
<proteinExistence type="predicted"/>
<comment type="caution">
    <text evidence="2">The sequence shown here is derived from an EMBL/GenBank/DDBJ whole genome shotgun (WGS) entry which is preliminary data.</text>
</comment>
<dbReference type="EMBL" id="RBWX01000007">
    <property type="protein sequence ID" value="RKS90759.1"/>
    <property type="molecule type" value="Genomic_DNA"/>
</dbReference>
<evidence type="ECO:0000313" key="2">
    <source>
        <dbReference type="EMBL" id="RKS90759.1"/>
    </source>
</evidence>
<keyword evidence="1" id="KW-0732">Signal</keyword>
<name>A0ABX9T0A8_SPHMI</name>
<keyword evidence="3" id="KW-1185">Reference proteome</keyword>